<feature type="chain" id="PRO_5047231285" evidence="1">
    <location>
        <begin position="23"/>
        <end position="141"/>
    </location>
</feature>
<accession>A0ABX7NWE5</accession>
<proteinExistence type="predicted"/>
<evidence type="ECO:0000313" key="2">
    <source>
        <dbReference type="EMBL" id="QSQ22798.1"/>
    </source>
</evidence>
<name>A0ABX7NWE5_9BACT</name>
<keyword evidence="3" id="KW-1185">Reference proteome</keyword>
<dbReference type="RefSeq" id="WP_206724374.1">
    <property type="nucleotide sequence ID" value="NZ_CP071090.1"/>
</dbReference>
<gene>
    <name evidence="2" type="ORF">JY651_48200</name>
</gene>
<evidence type="ECO:0000313" key="3">
    <source>
        <dbReference type="Proteomes" id="UP000662747"/>
    </source>
</evidence>
<dbReference type="Proteomes" id="UP000662747">
    <property type="component" value="Chromosome"/>
</dbReference>
<protein>
    <submittedName>
        <fullName evidence="2">Uncharacterized protein</fullName>
    </submittedName>
</protein>
<organism evidence="2 3">
    <name type="scientific">Pyxidicoccus parkwayensis</name>
    <dbReference type="NCBI Taxonomy" id="2813578"/>
    <lineage>
        <taxon>Bacteria</taxon>
        <taxon>Pseudomonadati</taxon>
        <taxon>Myxococcota</taxon>
        <taxon>Myxococcia</taxon>
        <taxon>Myxococcales</taxon>
        <taxon>Cystobacterineae</taxon>
        <taxon>Myxococcaceae</taxon>
        <taxon>Pyxidicoccus</taxon>
    </lineage>
</organism>
<dbReference type="EMBL" id="CP071090">
    <property type="protein sequence ID" value="QSQ22798.1"/>
    <property type="molecule type" value="Genomic_DNA"/>
</dbReference>
<sequence>MTKSLSLKSLSLKSLSPVVALAALGIASVASAGLQTRMVSCTKNTDGSGRCYGNFIGFREDAAATTSAQFRDDLAGNRSFYARATVPGATTDTAYTCIPDATVSSLWELALSSRGFFDVRWDANGTCTYLRLSNSSLNTNY</sequence>
<reference evidence="2 3" key="1">
    <citation type="submission" date="2021-02" db="EMBL/GenBank/DDBJ databases">
        <title>De Novo genome assembly of isolated myxobacteria.</title>
        <authorList>
            <person name="Stevens D.C."/>
        </authorList>
    </citation>
    <scope>NUCLEOTIDE SEQUENCE [LARGE SCALE GENOMIC DNA]</scope>
    <source>
        <strain evidence="3">SCPEA02</strain>
    </source>
</reference>
<keyword evidence="1" id="KW-0732">Signal</keyword>
<feature type="signal peptide" evidence="1">
    <location>
        <begin position="1"/>
        <end position="22"/>
    </location>
</feature>
<evidence type="ECO:0000256" key="1">
    <source>
        <dbReference type="SAM" id="SignalP"/>
    </source>
</evidence>